<dbReference type="InterPro" id="IPR032774">
    <property type="entry name" value="WG_beta_rep"/>
</dbReference>
<protein>
    <submittedName>
        <fullName evidence="1">WG repeat-containing protein</fullName>
    </submittedName>
</protein>
<dbReference type="Pfam" id="PF14903">
    <property type="entry name" value="WG_beta_rep"/>
    <property type="match status" value="2"/>
</dbReference>
<reference evidence="1 2" key="1">
    <citation type="submission" date="2019-04" db="EMBL/GenBank/DDBJ databases">
        <title>Pedobacter sp. RP-3-15 sp. nov., isolated from Arctic soil.</title>
        <authorList>
            <person name="Dahal R.H."/>
            <person name="Kim D.-U."/>
        </authorList>
    </citation>
    <scope>NUCLEOTIDE SEQUENCE [LARGE SCALE GENOMIC DNA]</scope>
    <source>
        <strain evidence="1 2">RP-3-15</strain>
    </source>
</reference>
<dbReference type="EMBL" id="SWBQ01000003">
    <property type="protein sequence ID" value="TKC05860.1"/>
    <property type="molecule type" value="Genomic_DNA"/>
</dbReference>
<sequence>MSHRVYIYNAKKVAEAQKTDIMFVEWGYEVPLLLQPLLFGDAFIAGNIYNTHTEPENYGIYFEAKSGLSQIQLFYNFIEQHQDELIDNVDAFLSTKEKLFAYLIKLKHPYFHVDAWDVFNMNDEGHESQAKQLLANIQQNNDAINKAIENDDISFLDFKYFDRGATLGFNSFKELLNYPDYNFGLGHIFDLDEEDSSQYNDVEIYEENKLWGLKSANGDLLMKPFFDEFYGFEYGTLAVVSKAGKYGHINKKGEIVIPLVYDDAYDFEGDYAIIKQNEKYGLITADGKIKLPAKYENLSPIGSPGSFYSAKLNGKFGVINFDDTLILPFDFDNEFEGERWDEMYYVKENGTGAKWIYSDSFKFLGKFSTKFISPILDNSSLPIHYLVNHHKYQKTNLLLANTGEVLVDNFEKVIVNETNFLIIRKNKKLGLYHSKNGLVLDFEYDEITEITTILDVLPNVFFKNIHAGEESGRYYIYKIVKDNLCGLYFLIANFETWICAVKYQDVKALSKEFFAVQEQNKWGVIDLTGQEITKVEFDEIIPVISYSGIGYGFFGDDVYLIEKEGIELADKLHLKDYVEANGEYGYYYFSNEIQKKIETYIAKN</sequence>
<dbReference type="OrthoDB" id="5464673at2"/>
<dbReference type="PANTHER" id="PTHR37841:SF1">
    <property type="entry name" value="DUF3298 DOMAIN-CONTAINING PROTEIN"/>
    <property type="match status" value="1"/>
</dbReference>
<accession>A0A4U1CL47</accession>
<dbReference type="AlphaFoldDB" id="A0A4U1CL47"/>
<dbReference type="RefSeq" id="WP_136836121.1">
    <property type="nucleotide sequence ID" value="NZ_SWBQ01000003.1"/>
</dbReference>
<evidence type="ECO:0000313" key="2">
    <source>
        <dbReference type="Proteomes" id="UP000307244"/>
    </source>
</evidence>
<dbReference type="Proteomes" id="UP000307244">
    <property type="component" value="Unassembled WGS sequence"/>
</dbReference>
<dbReference type="PANTHER" id="PTHR37841">
    <property type="entry name" value="GLR2918 PROTEIN"/>
    <property type="match status" value="1"/>
</dbReference>
<evidence type="ECO:0000313" key="1">
    <source>
        <dbReference type="EMBL" id="TKC05860.1"/>
    </source>
</evidence>
<keyword evidence="2" id="KW-1185">Reference proteome</keyword>
<gene>
    <name evidence="1" type="ORF">FA047_10975</name>
</gene>
<organism evidence="1 2">
    <name type="scientific">Pedobacter frigoris</name>
    <dbReference type="NCBI Taxonomy" id="2571272"/>
    <lineage>
        <taxon>Bacteria</taxon>
        <taxon>Pseudomonadati</taxon>
        <taxon>Bacteroidota</taxon>
        <taxon>Sphingobacteriia</taxon>
        <taxon>Sphingobacteriales</taxon>
        <taxon>Sphingobacteriaceae</taxon>
        <taxon>Pedobacter</taxon>
    </lineage>
</organism>
<name>A0A4U1CL47_9SPHI</name>
<proteinExistence type="predicted"/>
<comment type="caution">
    <text evidence="1">The sequence shown here is derived from an EMBL/GenBank/DDBJ whole genome shotgun (WGS) entry which is preliminary data.</text>
</comment>